<reference evidence="2 5" key="1">
    <citation type="submission" date="2015-06" db="EMBL/GenBank/DDBJ databases">
        <title>Genome sequence of Pseudoalteromonas carrageenovora.</title>
        <authorList>
            <person name="Xie B.-B."/>
            <person name="Rong J.-C."/>
            <person name="Qin Q.-L."/>
            <person name="Zhang Y.-Z."/>
        </authorList>
    </citation>
    <scope>NUCLEOTIDE SEQUENCE [LARGE SCALE GENOMIC DNA]</scope>
    <source>
        <strain evidence="2 5">IAM 12662</strain>
    </source>
</reference>
<dbReference type="GeneID" id="93665968"/>
<evidence type="ECO:0000313" key="4">
    <source>
        <dbReference type="Proteomes" id="UP000238288"/>
    </source>
</evidence>
<evidence type="ECO:0000256" key="1">
    <source>
        <dbReference type="SAM" id="SignalP"/>
    </source>
</evidence>
<protein>
    <submittedName>
        <fullName evidence="3">Uncharacterized protein</fullName>
    </submittedName>
</protein>
<accession>A0A2K4XG44</accession>
<gene>
    <name evidence="3" type="ORF">PCAR9_P0081</name>
    <name evidence="2" type="ORF">PCARR_a3845</name>
</gene>
<dbReference type="OrthoDB" id="7061072at2"/>
<keyword evidence="3" id="KW-0614">Plasmid</keyword>
<sequence length="226" mass="24992">MTNFYKLASVILFVGTFSVNAKTTIEPNNPVSQIKSNIVNNSKTLGLSEKAYKYATDQFMRLNSGSSTPDMQLIYEVPEFISPENYSEKELNKAMNEQKTKFANYFGIPVSKLDPFIAHMAVVFDSDLFSGGITTFDTDEDMETITIFCEEACSGGTTSGGGIALSLSVYQGAVNAGISQYTDFQVEFVKKSTNDKVSTEVWRYNNFSGAWRESVISKPCPTCSYN</sequence>
<feature type="chain" id="PRO_5014323071" evidence="1">
    <location>
        <begin position="22"/>
        <end position="226"/>
    </location>
</feature>
<keyword evidence="5" id="KW-1185">Reference proteome</keyword>
<proteinExistence type="predicted"/>
<evidence type="ECO:0000313" key="2">
    <source>
        <dbReference type="EMBL" id="MBE0380725.1"/>
    </source>
</evidence>
<dbReference type="EMBL" id="LT965930">
    <property type="protein sequence ID" value="SOU43275.1"/>
    <property type="molecule type" value="Genomic_DNA"/>
</dbReference>
<geneLocation type="plasmid" evidence="3">
    <name>PCAR9p</name>
</geneLocation>
<dbReference type="Proteomes" id="UP000238288">
    <property type="component" value="Plasmid PCAR9p"/>
</dbReference>
<reference evidence="3 4" key="2">
    <citation type="submission" date="2017-11" db="EMBL/GenBank/DDBJ databases">
        <authorList>
            <person name="Han C.G."/>
        </authorList>
    </citation>
    <scope>NUCLEOTIDE SEQUENCE [LARGE SCALE GENOMIC DNA]</scope>
    <source>
        <strain evidence="4">ATCC 43555</strain>
        <strain evidence="3">ATCC43555</strain>
        <plasmid evidence="4">Plasmid pcar9p</plasmid>
    </source>
</reference>
<feature type="signal peptide" evidence="1">
    <location>
        <begin position="1"/>
        <end position="21"/>
    </location>
</feature>
<keyword evidence="1" id="KW-0732">Signal</keyword>
<organism evidence="3 4">
    <name type="scientific">Pseudoalteromonas carrageenovora IAM 12662</name>
    <dbReference type="NCBI Taxonomy" id="1314868"/>
    <lineage>
        <taxon>Bacteria</taxon>
        <taxon>Pseudomonadati</taxon>
        <taxon>Pseudomonadota</taxon>
        <taxon>Gammaproteobacteria</taxon>
        <taxon>Alteromonadales</taxon>
        <taxon>Pseudoalteromonadaceae</taxon>
        <taxon>Pseudoalteromonas</taxon>
    </lineage>
</organism>
<evidence type="ECO:0000313" key="5">
    <source>
        <dbReference type="Proteomes" id="UP000615003"/>
    </source>
</evidence>
<dbReference type="Proteomes" id="UP000615003">
    <property type="component" value="Unassembled WGS sequence"/>
</dbReference>
<evidence type="ECO:0000313" key="3">
    <source>
        <dbReference type="EMBL" id="SOU43275.1"/>
    </source>
</evidence>
<dbReference type="EMBL" id="AQGW01000011">
    <property type="protein sequence ID" value="MBE0380725.1"/>
    <property type="molecule type" value="Genomic_DNA"/>
</dbReference>
<geneLocation type="plasmid" evidence="4">
    <name>pcar9p</name>
</geneLocation>
<dbReference type="RefSeq" id="WP_104644254.1">
    <property type="nucleotide sequence ID" value="NZ_AQGW01000011.1"/>
</dbReference>
<name>A0A2K4XG44_PSEVC</name>
<dbReference type="AlphaFoldDB" id="A0A2K4XG44"/>